<accession>A0A812M185</accession>
<comment type="caution">
    <text evidence="6">The sequence shown here is derived from an EMBL/GenBank/DDBJ whole genome shotgun (WGS) entry which is preliminary data.</text>
</comment>
<organism evidence="6 7">
    <name type="scientific">Symbiodinium pilosum</name>
    <name type="common">Dinoflagellate</name>
    <dbReference type="NCBI Taxonomy" id="2952"/>
    <lineage>
        <taxon>Eukaryota</taxon>
        <taxon>Sar</taxon>
        <taxon>Alveolata</taxon>
        <taxon>Dinophyceae</taxon>
        <taxon>Suessiales</taxon>
        <taxon>Symbiodiniaceae</taxon>
        <taxon>Symbiodinium</taxon>
    </lineage>
</organism>
<feature type="transmembrane region" description="Helical" evidence="5">
    <location>
        <begin position="205"/>
        <end position="227"/>
    </location>
</feature>
<dbReference type="Pfam" id="PF04142">
    <property type="entry name" value="Nuc_sug_transp"/>
    <property type="match status" value="1"/>
</dbReference>
<sequence length="273" mass="29759">MAYALQNLAGTAANRSLDAVTCNVLNQTKLLWTAAFVVFRKQRHFSFREWVALAMILLASALTACDGDSLEAEGPCWGRCHGIACACFAAMCSAFGAVLTEEALVKGRDPFLLSAELAVGGLVTLLLTMPLLQQKENLEEMLWGWTWATLLPLLAHAGGGILVGIVTKRLGSVNKAILMVVSLLLTGSLKVLIERHLPSVTSMASIALVAAGLALYCDLGQCVVAFFQRERPVAEVLQPLQLHCSWYRTLLSHPQQRMQLKADGFEWVREYTA</sequence>
<dbReference type="PANTHER" id="PTHR10231">
    <property type="entry name" value="NUCLEOTIDE-SUGAR TRANSMEMBRANE TRANSPORTER"/>
    <property type="match status" value="1"/>
</dbReference>
<dbReference type="EMBL" id="CAJNIZ010007224">
    <property type="protein sequence ID" value="CAE7256212.1"/>
    <property type="molecule type" value="Genomic_DNA"/>
</dbReference>
<keyword evidence="3 5" id="KW-1133">Transmembrane helix</keyword>
<evidence type="ECO:0000256" key="1">
    <source>
        <dbReference type="ARBA" id="ARBA00004141"/>
    </source>
</evidence>
<feature type="transmembrane region" description="Helical" evidence="5">
    <location>
        <begin position="50"/>
        <end position="69"/>
    </location>
</feature>
<name>A0A812M185_SYMPI</name>
<reference evidence="6" key="1">
    <citation type="submission" date="2021-02" db="EMBL/GenBank/DDBJ databases">
        <authorList>
            <person name="Dougan E. K."/>
            <person name="Rhodes N."/>
            <person name="Thang M."/>
            <person name="Chan C."/>
        </authorList>
    </citation>
    <scope>NUCLEOTIDE SEQUENCE</scope>
</reference>
<dbReference type="OrthoDB" id="408493at2759"/>
<dbReference type="GO" id="GO:0000139">
    <property type="term" value="C:Golgi membrane"/>
    <property type="evidence" value="ECO:0007669"/>
    <property type="project" value="InterPro"/>
</dbReference>
<keyword evidence="4 5" id="KW-0472">Membrane</keyword>
<keyword evidence="7" id="KW-1185">Reference proteome</keyword>
<dbReference type="AlphaFoldDB" id="A0A812M185"/>
<dbReference type="InterPro" id="IPR007271">
    <property type="entry name" value="Nuc_sug_transpt"/>
</dbReference>
<evidence type="ECO:0000256" key="3">
    <source>
        <dbReference type="ARBA" id="ARBA00022989"/>
    </source>
</evidence>
<proteinExistence type="predicted"/>
<feature type="transmembrane region" description="Helical" evidence="5">
    <location>
        <begin position="81"/>
        <end position="99"/>
    </location>
</feature>
<dbReference type="GO" id="GO:0015165">
    <property type="term" value="F:pyrimidine nucleotide-sugar transmembrane transporter activity"/>
    <property type="evidence" value="ECO:0007669"/>
    <property type="project" value="InterPro"/>
</dbReference>
<evidence type="ECO:0000313" key="7">
    <source>
        <dbReference type="Proteomes" id="UP000649617"/>
    </source>
</evidence>
<dbReference type="Proteomes" id="UP000649617">
    <property type="component" value="Unassembled WGS sequence"/>
</dbReference>
<feature type="transmembrane region" description="Helical" evidence="5">
    <location>
        <begin position="176"/>
        <end position="193"/>
    </location>
</feature>
<gene>
    <name evidence="6" type="primary">ROCK1</name>
    <name evidence="6" type="ORF">SPIL2461_LOCUS5189</name>
</gene>
<evidence type="ECO:0000313" key="6">
    <source>
        <dbReference type="EMBL" id="CAE7256212.1"/>
    </source>
</evidence>
<keyword evidence="2 5" id="KW-0812">Transmembrane</keyword>
<comment type="subcellular location">
    <subcellularLocation>
        <location evidence="1">Membrane</location>
        <topology evidence="1">Multi-pass membrane protein</topology>
    </subcellularLocation>
</comment>
<feature type="transmembrane region" description="Helical" evidence="5">
    <location>
        <begin position="144"/>
        <end position="164"/>
    </location>
</feature>
<evidence type="ECO:0000256" key="5">
    <source>
        <dbReference type="SAM" id="Phobius"/>
    </source>
</evidence>
<feature type="transmembrane region" description="Helical" evidence="5">
    <location>
        <begin position="111"/>
        <end position="132"/>
    </location>
</feature>
<protein>
    <submittedName>
        <fullName evidence="6">ROCK1 protein</fullName>
    </submittedName>
</protein>
<evidence type="ECO:0000256" key="4">
    <source>
        <dbReference type="ARBA" id="ARBA00023136"/>
    </source>
</evidence>
<evidence type="ECO:0000256" key="2">
    <source>
        <dbReference type="ARBA" id="ARBA00022692"/>
    </source>
</evidence>